<comment type="caution">
    <text evidence="5">The sequence shown here is derived from an EMBL/GenBank/DDBJ whole genome shotgun (WGS) entry which is preliminary data.</text>
</comment>
<feature type="domain" description="STAS" evidence="4">
    <location>
        <begin position="2"/>
        <end position="113"/>
    </location>
</feature>
<dbReference type="EMBL" id="JAVRFF010000009">
    <property type="protein sequence ID" value="MDT0472464.1"/>
    <property type="molecule type" value="Genomic_DNA"/>
</dbReference>
<feature type="region of interest" description="Disordered" evidence="3">
    <location>
        <begin position="114"/>
        <end position="136"/>
    </location>
</feature>
<accession>A0ABU2UH71</accession>
<dbReference type="CDD" id="cd07043">
    <property type="entry name" value="STAS_anti-anti-sigma_factors"/>
    <property type="match status" value="1"/>
</dbReference>
<evidence type="ECO:0000313" key="5">
    <source>
        <dbReference type="EMBL" id="MDT0472464.1"/>
    </source>
</evidence>
<dbReference type="RefSeq" id="WP_311634767.1">
    <property type="nucleotide sequence ID" value="NZ_JAVRFF010000009.1"/>
</dbReference>
<dbReference type="Gene3D" id="3.30.750.24">
    <property type="entry name" value="STAS domain"/>
    <property type="match status" value="1"/>
</dbReference>
<dbReference type="InterPro" id="IPR002645">
    <property type="entry name" value="STAS_dom"/>
</dbReference>
<dbReference type="InterPro" id="IPR003658">
    <property type="entry name" value="Anti-sigma_ant"/>
</dbReference>
<evidence type="ECO:0000256" key="3">
    <source>
        <dbReference type="SAM" id="MobiDB-lite"/>
    </source>
</evidence>
<dbReference type="SUPFAM" id="SSF52091">
    <property type="entry name" value="SpoIIaa-like"/>
    <property type="match status" value="1"/>
</dbReference>
<comment type="similarity">
    <text evidence="1 2">Belongs to the anti-sigma-factor antagonist family.</text>
</comment>
<dbReference type="PROSITE" id="PS50801">
    <property type="entry name" value="STAS"/>
    <property type="match status" value="1"/>
</dbReference>
<name>A0ABU2UH71_9ACTN</name>
<dbReference type="PANTHER" id="PTHR33495">
    <property type="entry name" value="ANTI-SIGMA FACTOR ANTAGONIST TM_1081-RELATED-RELATED"/>
    <property type="match status" value="1"/>
</dbReference>
<organism evidence="5 6">
    <name type="scientific">Streptomyces hintoniae</name>
    <dbReference type="NCBI Taxonomy" id="3075521"/>
    <lineage>
        <taxon>Bacteria</taxon>
        <taxon>Bacillati</taxon>
        <taxon>Actinomycetota</taxon>
        <taxon>Actinomycetes</taxon>
        <taxon>Kitasatosporales</taxon>
        <taxon>Streptomycetaceae</taxon>
        <taxon>Streptomyces</taxon>
    </lineage>
</organism>
<evidence type="ECO:0000313" key="6">
    <source>
        <dbReference type="Proteomes" id="UP001180489"/>
    </source>
</evidence>
<dbReference type="PANTHER" id="PTHR33495:SF2">
    <property type="entry name" value="ANTI-SIGMA FACTOR ANTAGONIST TM_1081-RELATED"/>
    <property type="match status" value="1"/>
</dbReference>
<dbReference type="Proteomes" id="UP001180489">
    <property type="component" value="Unassembled WGS sequence"/>
</dbReference>
<evidence type="ECO:0000256" key="1">
    <source>
        <dbReference type="ARBA" id="ARBA00009013"/>
    </source>
</evidence>
<reference evidence="5" key="1">
    <citation type="submission" date="2024-05" db="EMBL/GenBank/DDBJ databases">
        <title>30 novel species of actinomycetes from the DSMZ collection.</title>
        <authorList>
            <person name="Nouioui I."/>
        </authorList>
    </citation>
    <scope>NUCLEOTIDE SEQUENCE</scope>
    <source>
        <strain evidence="5">DSM 41014</strain>
    </source>
</reference>
<keyword evidence="6" id="KW-1185">Reference proteome</keyword>
<proteinExistence type="inferred from homology"/>
<dbReference type="InterPro" id="IPR036513">
    <property type="entry name" value="STAS_dom_sf"/>
</dbReference>
<evidence type="ECO:0000256" key="2">
    <source>
        <dbReference type="RuleBase" id="RU003749"/>
    </source>
</evidence>
<sequence length="136" mass="14205">MFSVKVRPMARATVFALRGELDHHSAVQLAEAADAALAGPRLQPLLVIDCADLDFCDSTGISTLVTIHQRLSARGGVLRLAAVPGSVARVFGLTGLDQAIGVFATAQRALADTLHPPTGDIPSSAPAARERQVEGR</sequence>
<dbReference type="NCBIfam" id="TIGR00377">
    <property type="entry name" value="ant_ant_sig"/>
    <property type="match status" value="1"/>
</dbReference>
<gene>
    <name evidence="5" type="ORF">RM863_10020</name>
</gene>
<protein>
    <recommendedName>
        <fullName evidence="2">Anti-sigma factor antagonist</fullName>
    </recommendedName>
</protein>
<dbReference type="Pfam" id="PF01740">
    <property type="entry name" value="STAS"/>
    <property type="match status" value="1"/>
</dbReference>
<evidence type="ECO:0000259" key="4">
    <source>
        <dbReference type="PROSITE" id="PS50801"/>
    </source>
</evidence>